<dbReference type="AlphaFoldDB" id="A0A0W8E9V1"/>
<dbReference type="CDD" id="cd08233">
    <property type="entry name" value="butanediol_DH_like"/>
    <property type="match status" value="1"/>
</dbReference>
<dbReference type="GO" id="GO:0005737">
    <property type="term" value="C:cytoplasm"/>
    <property type="evidence" value="ECO:0007669"/>
    <property type="project" value="TreeGrafter"/>
</dbReference>
<evidence type="ECO:0000256" key="1">
    <source>
        <dbReference type="ARBA" id="ARBA00001947"/>
    </source>
</evidence>
<protein>
    <submittedName>
        <fullName evidence="8">2,3-butanediol dehydrogenase, r-alcohol forming, (R)-and (S)-acetoin-specific</fullName>
        <ecNumber evidence="8">1.1.1.4</ecNumber>
    </submittedName>
</protein>
<dbReference type="GO" id="GO:0000721">
    <property type="term" value="F:(R,R)-butanediol dehydrogenase activity"/>
    <property type="evidence" value="ECO:0007669"/>
    <property type="project" value="UniProtKB-EC"/>
</dbReference>
<evidence type="ECO:0000256" key="3">
    <source>
        <dbReference type="ARBA" id="ARBA00022723"/>
    </source>
</evidence>
<keyword evidence="4" id="KW-0862">Zinc</keyword>
<comment type="similarity">
    <text evidence="2">Belongs to the zinc-containing alcohol dehydrogenase family.</text>
</comment>
<dbReference type="EC" id="1.1.1.4" evidence="8"/>
<gene>
    <name evidence="8" type="ORF">ASZ90_017168</name>
</gene>
<dbReference type="Gene3D" id="3.90.180.10">
    <property type="entry name" value="Medium-chain alcohol dehydrogenases, catalytic domain"/>
    <property type="match status" value="1"/>
</dbReference>
<dbReference type="EMBL" id="LNQE01001814">
    <property type="protein sequence ID" value="KUG05408.1"/>
    <property type="molecule type" value="Genomic_DNA"/>
</dbReference>
<dbReference type="InterPro" id="IPR013149">
    <property type="entry name" value="ADH-like_C"/>
</dbReference>
<dbReference type="SUPFAM" id="SSF50129">
    <property type="entry name" value="GroES-like"/>
    <property type="match status" value="1"/>
</dbReference>
<evidence type="ECO:0000256" key="4">
    <source>
        <dbReference type="ARBA" id="ARBA00022833"/>
    </source>
</evidence>
<keyword evidence="5 8" id="KW-0560">Oxidoreductase</keyword>
<proteinExistence type="inferred from homology"/>
<dbReference type="SUPFAM" id="SSF51735">
    <property type="entry name" value="NAD(P)-binding Rossmann-fold domains"/>
    <property type="match status" value="1"/>
</dbReference>
<evidence type="ECO:0000256" key="2">
    <source>
        <dbReference type="ARBA" id="ARBA00008072"/>
    </source>
</evidence>
<dbReference type="PANTHER" id="PTHR43161">
    <property type="entry name" value="SORBITOL DEHYDROGENASE"/>
    <property type="match status" value="1"/>
</dbReference>
<reference evidence="8" key="1">
    <citation type="journal article" date="2015" name="Proc. Natl. Acad. Sci. U.S.A.">
        <title>Networks of energetic and metabolic interactions define dynamics in microbial communities.</title>
        <authorList>
            <person name="Embree M."/>
            <person name="Liu J.K."/>
            <person name="Al-Bassam M.M."/>
            <person name="Zengler K."/>
        </authorList>
    </citation>
    <scope>NUCLEOTIDE SEQUENCE</scope>
</reference>
<comment type="caution">
    <text evidence="8">The sequence shown here is derived from an EMBL/GenBank/DDBJ whole genome shotgun (WGS) entry which is preliminary data.</text>
</comment>
<feature type="domain" description="Alcohol dehydrogenase-like C-terminal" evidence="6">
    <location>
        <begin position="182"/>
        <end position="308"/>
    </location>
</feature>
<evidence type="ECO:0000259" key="7">
    <source>
        <dbReference type="Pfam" id="PF08240"/>
    </source>
</evidence>
<sequence>MKAAVWYGKEDVRIENYPEPAVGKGLVKLKIKACGICGSDLHEYKDGPFVIPARPHPLTGRALGPVVVGHEFAGEVVEIGEGVTNCKIGDRVTVNPLVYCGECHYCKKGEYIMCTKLGTAGFASDGGFAEYGVFPEYGIHKLPDSVSDDVGCFVEPVAVALHAVNRSRMKIGASVAVIGAGPIGLLVLQCCLAAGAKQVFVSEPMQARRELAAKLGATAVFDPTQCDVGKEIGKYTDGLKADWVFECVGNQITFDTAVKVGGRRAIICIVGLALKPIEVPFLRLWGQEKEIVFSSGYNDEFPTCISYLADGRVKVDEMITSRIGLDDYVAKGVQELINNGDKQIKILVTM</sequence>
<dbReference type="GO" id="GO:0034079">
    <property type="term" value="P:butanediol biosynthetic process"/>
    <property type="evidence" value="ECO:0007669"/>
    <property type="project" value="TreeGrafter"/>
</dbReference>
<dbReference type="GO" id="GO:0008270">
    <property type="term" value="F:zinc ion binding"/>
    <property type="evidence" value="ECO:0007669"/>
    <property type="project" value="InterPro"/>
</dbReference>
<dbReference type="Pfam" id="PF08240">
    <property type="entry name" value="ADH_N"/>
    <property type="match status" value="1"/>
</dbReference>
<dbReference type="Pfam" id="PF00107">
    <property type="entry name" value="ADH_zinc_N"/>
    <property type="match status" value="1"/>
</dbReference>
<dbReference type="Gene3D" id="3.40.50.720">
    <property type="entry name" value="NAD(P)-binding Rossmann-like Domain"/>
    <property type="match status" value="1"/>
</dbReference>
<organism evidence="8">
    <name type="scientific">hydrocarbon metagenome</name>
    <dbReference type="NCBI Taxonomy" id="938273"/>
    <lineage>
        <taxon>unclassified sequences</taxon>
        <taxon>metagenomes</taxon>
        <taxon>ecological metagenomes</taxon>
    </lineage>
</organism>
<accession>A0A0W8E9V1</accession>
<keyword evidence="3" id="KW-0479">Metal-binding</keyword>
<feature type="domain" description="Alcohol dehydrogenase-like N-terminal" evidence="7">
    <location>
        <begin position="24"/>
        <end position="144"/>
    </location>
</feature>
<dbReference type="InterPro" id="IPR011032">
    <property type="entry name" value="GroES-like_sf"/>
</dbReference>
<evidence type="ECO:0000256" key="5">
    <source>
        <dbReference type="ARBA" id="ARBA00023002"/>
    </source>
</evidence>
<dbReference type="PANTHER" id="PTHR43161:SF23">
    <property type="entry name" value="(R,R)-BUTANEDIOL DEHYDROGENASE-RELATED"/>
    <property type="match status" value="1"/>
</dbReference>
<dbReference type="PROSITE" id="PS00059">
    <property type="entry name" value="ADH_ZINC"/>
    <property type="match status" value="1"/>
</dbReference>
<name>A0A0W8E9V1_9ZZZZ</name>
<dbReference type="InterPro" id="IPR013154">
    <property type="entry name" value="ADH-like_N"/>
</dbReference>
<evidence type="ECO:0000313" key="8">
    <source>
        <dbReference type="EMBL" id="KUG05408.1"/>
    </source>
</evidence>
<dbReference type="InterPro" id="IPR002328">
    <property type="entry name" value="ADH_Zn_CS"/>
</dbReference>
<dbReference type="InterPro" id="IPR036291">
    <property type="entry name" value="NAD(P)-bd_dom_sf"/>
</dbReference>
<evidence type="ECO:0000259" key="6">
    <source>
        <dbReference type="Pfam" id="PF00107"/>
    </source>
</evidence>
<comment type="cofactor">
    <cofactor evidence="1">
        <name>Zn(2+)</name>
        <dbReference type="ChEBI" id="CHEBI:29105"/>
    </cofactor>
</comment>